<feature type="compositionally biased region" description="Polar residues" evidence="2">
    <location>
        <begin position="1137"/>
        <end position="1161"/>
    </location>
</feature>
<feature type="compositionally biased region" description="Gly residues" evidence="2">
    <location>
        <begin position="782"/>
        <end position="799"/>
    </location>
</feature>
<feature type="compositionally biased region" description="Polar residues" evidence="2">
    <location>
        <begin position="22"/>
        <end position="44"/>
    </location>
</feature>
<feature type="compositionally biased region" description="Polar residues" evidence="2">
    <location>
        <begin position="834"/>
        <end position="854"/>
    </location>
</feature>
<feature type="compositionally biased region" description="Low complexity" evidence="2">
    <location>
        <begin position="527"/>
        <end position="549"/>
    </location>
</feature>
<feature type="compositionally biased region" description="Low complexity" evidence="2">
    <location>
        <begin position="359"/>
        <end position="399"/>
    </location>
</feature>
<reference evidence="3" key="2">
    <citation type="journal article" date="2019" name="IMA Fungus">
        <title>Genome sequencing and comparison of five Tilletia species to identify candidate genes for the detection of regulated species infecting wheat.</title>
        <authorList>
            <person name="Nguyen H.D.T."/>
            <person name="Sultana T."/>
            <person name="Kesanakurti P."/>
            <person name="Hambleton S."/>
        </authorList>
    </citation>
    <scope>NUCLEOTIDE SEQUENCE</scope>
    <source>
        <strain evidence="3">DAOMC 236422</strain>
    </source>
</reference>
<feature type="region of interest" description="Disordered" evidence="2">
    <location>
        <begin position="1137"/>
        <end position="1203"/>
    </location>
</feature>
<accession>A0A8X7N863</accession>
<reference evidence="3" key="1">
    <citation type="submission" date="2016-04" db="EMBL/GenBank/DDBJ databases">
        <authorList>
            <person name="Nguyen H.D."/>
            <person name="Samba Siva P."/>
            <person name="Cullis J."/>
            <person name="Levesque C.A."/>
            <person name="Hambleton S."/>
        </authorList>
    </citation>
    <scope>NUCLEOTIDE SEQUENCE</scope>
    <source>
        <strain evidence="3">DAOMC 236422</strain>
    </source>
</reference>
<dbReference type="EMBL" id="LWDG02000218">
    <property type="protein sequence ID" value="KAE8267545.1"/>
    <property type="molecule type" value="Genomic_DNA"/>
</dbReference>
<sequence>MNAAAWRRPVAAAAAYNKVVTPRSQRTRNQARFPPSSNTSSRPLSTAAATATATATTADRVLPPSSQGHPRKRRGGRTPAVGEAHLVKNNTASSSSIAHPTTTTPSSSSSSSPTPPFSSSCSTSPSGDSARAESREAQTLASEPTISAASAATAAAQAAENSRSSSSSSSPSSQQLRKQQHQQRISAAATNSGRDTEAGEDSIDEHSAVISSLLVSSLLMGCSSLLCAVSALVRLPSSLPDSWQHAWETFWTLGLSVSGASHSSEQGQHSLWQAGHSLVSLHALFAENRLALFILLTLSGILCTLIAQSGSRLRRPNHATIPLNANNQHGSTTQSPEKSRFESVRGRSAFSLRSGGLDSPRASRPQSRAQSPSSSVTSAPESASRIHRLAAGLAGSAGSKQRNSIIRTGSGTTEDQQHSNQSLSFADRIVVKFRTLPRTESEDGSTAASGKESVPKGPSRPSTHAQQAQKHQQPQHHQSRNPEPIPTSPGKVFHPNQLFDPTTDEERALRKIYDDLVASRTAESDLSDQIASQSAQSSSARASLEASLETLRTRRKADDAERAALRARVKVLDEERRLAEGKKREAERRLDGWKAKVGALEREWDEGIRALSSAKDLRKSLRDEWKRREEEIGKRRIEVEREVEELQRLWEANDGGVGSQSVQNSTQKAAKDGSSAKSNLSNASATSPAPSSPTTDSKPSVAANRDHNNAKVVRDRIKTLEGQIKKERERLERIKRSAQQAAASTTTPKGVENHSHEVGGKGRHGHVGHPHHQNFGWHSGSVRGGSGGGGGSGVVGGGSSSSASANPIANATSSPSHSSTALHQHPSSPIVALASSSTQEHTGSTQTAPPTSLFNFDPMMTHPFGNSTQMPPFLPPSSSHMLASVFDPPSALRPSGPFDSVHTSPIHRHADMGSGSIRAGEGLLPMHMNYAGVGGGPTGSAALNEGSHHHNPELHLPAWVRSSVLGSHFDGSNSSHLESERAPIGAGANGLELPSFVPRSNPTSSSGVIHQQKNGSAVLSGSPLAGKSSLSTQHNLPHLPWDWPAFRSIAPLGSSGDSAGLGSSESATTTGTGNRFGSHDGLVLPLHSRANLSIPAGSGSINLSSPLSSTQNALPLPNLLPPSIAVTTPMNMTTPQMDNSASMNGNSIFGLTATPNPSPSSLKARPRTGANRSRRARSPVSPYSAGLLPRNLLSYADDDDDDEAALNEMESAWASLEEEVDDEES</sequence>
<feature type="region of interest" description="Disordered" evidence="2">
    <location>
        <begin position="520"/>
        <end position="560"/>
    </location>
</feature>
<feature type="compositionally biased region" description="Polar residues" evidence="2">
    <location>
        <begin position="323"/>
        <end position="336"/>
    </location>
</feature>
<feature type="region of interest" description="Disordered" evidence="2">
    <location>
        <begin position="317"/>
        <end position="423"/>
    </location>
</feature>
<feature type="region of interest" description="Disordered" evidence="2">
    <location>
        <begin position="1055"/>
        <end position="1076"/>
    </location>
</feature>
<feature type="compositionally biased region" description="Low complexity" evidence="2">
    <location>
        <begin position="737"/>
        <end position="747"/>
    </location>
</feature>
<feature type="compositionally biased region" description="Low complexity" evidence="2">
    <location>
        <begin position="46"/>
        <end position="58"/>
    </location>
</feature>
<protein>
    <submittedName>
        <fullName evidence="3">Uncharacterized protein</fullName>
    </submittedName>
</protein>
<keyword evidence="4" id="KW-1185">Reference proteome</keyword>
<comment type="caution">
    <text evidence="3">The sequence shown here is derived from an EMBL/GenBank/DDBJ whole genome shotgun (WGS) entry which is preliminary data.</text>
</comment>
<feature type="region of interest" description="Disordered" evidence="2">
    <location>
        <begin position="436"/>
        <end position="499"/>
    </location>
</feature>
<organism evidence="3 4">
    <name type="scientific">Tilletia walkeri</name>
    <dbReference type="NCBI Taxonomy" id="117179"/>
    <lineage>
        <taxon>Eukaryota</taxon>
        <taxon>Fungi</taxon>
        <taxon>Dikarya</taxon>
        <taxon>Basidiomycota</taxon>
        <taxon>Ustilaginomycotina</taxon>
        <taxon>Exobasidiomycetes</taxon>
        <taxon>Tilletiales</taxon>
        <taxon>Tilletiaceae</taxon>
        <taxon>Tilletia</taxon>
    </lineage>
</organism>
<feature type="compositionally biased region" description="Polar residues" evidence="2">
    <location>
        <begin position="998"/>
        <end position="1019"/>
    </location>
</feature>
<dbReference type="Proteomes" id="UP000078113">
    <property type="component" value="Unassembled WGS sequence"/>
</dbReference>
<feature type="coiled-coil region" evidence="1">
    <location>
        <begin position="562"/>
        <end position="603"/>
    </location>
</feature>
<feature type="region of interest" description="Disordered" evidence="2">
    <location>
        <begin position="17"/>
        <end position="202"/>
    </location>
</feature>
<feature type="compositionally biased region" description="Polar residues" evidence="2">
    <location>
        <begin position="400"/>
        <end position="423"/>
    </location>
</feature>
<feature type="region of interest" description="Disordered" evidence="2">
    <location>
        <begin position="971"/>
        <end position="1022"/>
    </location>
</feature>
<feature type="region of interest" description="Disordered" evidence="2">
    <location>
        <begin position="654"/>
        <end position="872"/>
    </location>
</feature>
<feature type="compositionally biased region" description="Basic and acidic residues" evidence="2">
    <location>
        <begin position="751"/>
        <end position="760"/>
    </location>
</feature>
<evidence type="ECO:0000313" key="3">
    <source>
        <dbReference type="EMBL" id="KAE8267545.1"/>
    </source>
</evidence>
<feature type="compositionally biased region" description="Low complexity" evidence="2">
    <location>
        <begin position="1055"/>
        <end position="1073"/>
    </location>
</feature>
<proteinExistence type="predicted"/>
<feature type="compositionally biased region" description="Polar residues" evidence="2">
    <location>
        <begin position="803"/>
        <end position="827"/>
    </location>
</feature>
<evidence type="ECO:0000256" key="1">
    <source>
        <dbReference type="SAM" id="Coils"/>
    </source>
</evidence>
<gene>
    <name evidence="3" type="ORF">A4X09_0g4798</name>
</gene>
<name>A0A8X7N863_9BASI</name>
<feature type="compositionally biased region" description="Polar residues" evidence="2">
    <location>
        <begin position="659"/>
        <end position="668"/>
    </location>
</feature>
<feature type="compositionally biased region" description="Polar residues" evidence="2">
    <location>
        <begin position="184"/>
        <end position="193"/>
    </location>
</feature>
<feature type="compositionally biased region" description="Basic residues" evidence="2">
    <location>
        <begin position="761"/>
        <end position="772"/>
    </location>
</feature>
<feature type="compositionally biased region" description="Low complexity" evidence="2">
    <location>
        <begin position="675"/>
        <end position="700"/>
    </location>
</feature>
<feature type="compositionally biased region" description="Low complexity" evidence="2">
    <location>
        <begin position="141"/>
        <end position="177"/>
    </location>
</feature>
<keyword evidence="1" id="KW-0175">Coiled coil</keyword>
<feature type="compositionally biased region" description="Basic and acidic residues" evidence="2">
    <location>
        <begin position="704"/>
        <end position="735"/>
    </location>
</feature>
<dbReference type="AlphaFoldDB" id="A0A8X7N863"/>
<evidence type="ECO:0000256" key="2">
    <source>
        <dbReference type="SAM" id="MobiDB-lite"/>
    </source>
</evidence>
<feature type="compositionally biased region" description="Low complexity" evidence="2">
    <location>
        <begin position="93"/>
        <end position="126"/>
    </location>
</feature>
<evidence type="ECO:0000313" key="4">
    <source>
        <dbReference type="Proteomes" id="UP000078113"/>
    </source>
</evidence>